<comment type="caution">
    <text evidence="2">The sequence shown here is derived from an EMBL/GenBank/DDBJ whole genome shotgun (WGS) entry which is preliminary data.</text>
</comment>
<dbReference type="Proteomes" id="UP001303046">
    <property type="component" value="Unassembled WGS sequence"/>
</dbReference>
<gene>
    <name evidence="2" type="primary">Necator_chrIV.g14585</name>
    <name evidence="2" type="ORF">RB195_001290</name>
</gene>
<feature type="chain" id="PRO_5046065978" evidence="1">
    <location>
        <begin position="17"/>
        <end position="158"/>
    </location>
</feature>
<keyword evidence="1" id="KW-0732">Signal</keyword>
<evidence type="ECO:0000313" key="3">
    <source>
        <dbReference type="Proteomes" id="UP001303046"/>
    </source>
</evidence>
<organism evidence="2 3">
    <name type="scientific">Necator americanus</name>
    <name type="common">Human hookworm</name>
    <dbReference type="NCBI Taxonomy" id="51031"/>
    <lineage>
        <taxon>Eukaryota</taxon>
        <taxon>Metazoa</taxon>
        <taxon>Ecdysozoa</taxon>
        <taxon>Nematoda</taxon>
        <taxon>Chromadorea</taxon>
        <taxon>Rhabditida</taxon>
        <taxon>Rhabditina</taxon>
        <taxon>Rhabditomorpha</taxon>
        <taxon>Strongyloidea</taxon>
        <taxon>Ancylostomatidae</taxon>
        <taxon>Bunostominae</taxon>
        <taxon>Necator</taxon>
    </lineage>
</organism>
<accession>A0ABR1DF66</accession>
<dbReference type="Gene3D" id="3.30.420.10">
    <property type="entry name" value="Ribonuclease H-like superfamily/Ribonuclease H"/>
    <property type="match status" value="1"/>
</dbReference>
<name>A0ABR1DF66_NECAM</name>
<evidence type="ECO:0000313" key="2">
    <source>
        <dbReference type="EMBL" id="KAK6748575.1"/>
    </source>
</evidence>
<dbReference type="Pfam" id="PF01359">
    <property type="entry name" value="Transposase_1"/>
    <property type="match status" value="1"/>
</dbReference>
<feature type="signal peptide" evidence="1">
    <location>
        <begin position="1"/>
        <end position="16"/>
    </location>
</feature>
<dbReference type="InterPro" id="IPR001888">
    <property type="entry name" value="Transposase_1"/>
</dbReference>
<keyword evidence="3" id="KW-1185">Reference proteome</keyword>
<reference evidence="2 3" key="1">
    <citation type="submission" date="2023-08" db="EMBL/GenBank/DDBJ databases">
        <title>A Necator americanus chromosomal reference genome.</title>
        <authorList>
            <person name="Ilik V."/>
            <person name="Petrzelkova K.J."/>
            <person name="Pardy F."/>
            <person name="Fuh T."/>
            <person name="Niatou-Singa F.S."/>
            <person name="Gouil Q."/>
            <person name="Baker L."/>
            <person name="Ritchie M.E."/>
            <person name="Jex A.R."/>
            <person name="Gazzola D."/>
            <person name="Li H."/>
            <person name="Toshio Fujiwara R."/>
            <person name="Zhan B."/>
            <person name="Aroian R.V."/>
            <person name="Pafco B."/>
            <person name="Schwarz E.M."/>
        </authorList>
    </citation>
    <scope>NUCLEOTIDE SEQUENCE [LARGE SCALE GENOMIC DNA]</scope>
    <source>
        <strain evidence="2 3">Aroian</strain>
        <tissue evidence="2">Whole animal</tissue>
    </source>
</reference>
<sequence>MHVLVWLFAFFAAVMCQPLYGLEKQILYGFQDPDEIQWRGDGNEITAVKRGRLLNLIGLNSRFTDPFRQRMIKKKIRSRRFDWLDTTVTGDEKWVLYVNHTPKRACCAGHEMPDPFVKGEIHEKKVMLGVRLVENGIYRFELLLGNTTVTAEVYCAQS</sequence>
<proteinExistence type="predicted"/>
<dbReference type="InterPro" id="IPR036397">
    <property type="entry name" value="RNaseH_sf"/>
</dbReference>
<protein>
    <submittedName>
        <fullName evidence="2">Uncharacterized protein</fullName>
    </submittedName>
</protein>
<evidence type="ECO:0000256" key="1">
    <source>
        <dbReference type="SAM" id="SignalP"/>
    </source>
</evidence>
<dbReference type="EMBL" id="JAVFWL010000004">
    <property type="protein sequence ID" value="KAK6748575.1"/>
    <property type="molecule type" value="Genomic_DNA"/>
</dbReference>